<evidence type="ECO:0000313" key="1">
    <source>
        <dbReference type="EMBL" id="BAD35331.1"/>
    </source>
</evidence>
<accession>Q69XS6</accession>
<reference evidence="1" key="2">
    <citation type="submission" date="2001-04" db="EMBL/GenBank/DDBJ databases">
        <title>Oryza sativa nipponbare(GA3) genomic DNA, chromosome 6, PAC clone:P0633D04.</title>
        <authorList>
            <person name="Sasaki T."/>
            <person name="Matsumoto T."/>
            <person name="Yamamoto K."/>
        </authorList>
    </citation>
    <scope>NUCLEOTIDE SEQUENCE</scope>
</reference>
<dbReference type="AlphaFoldDB" id="Q69XS6"/>
<dbReference type="Proteomes" id="UP000000763">
    <property type="component" value="Chromosome 6"/>
</dbReference>
<organism evidence="2 3">
    <name type="scientific">Oryza sativa subsp. japonica</name>
    <name type="common">Rice</name>
    <dbReference type="NCBI Taxonomy" id="39947"/>
    <lineage>
        <taxon>Eukaryota</taxon>
        <taxon>Viridiplantae</taxon>
        <taxon>Streptophyta</taxon>
        <taxon>Embryophyta</taxon>
        <taxon>Tracheophyta</taxon>
        <taxon>Spermatophyta</taxon>
        <taxon>Magnoliopsida</taxon>
        <taxon>Liliopsida</taxon>
        <taxon>Poales</taxon>
        <taxon>Poaceae</taxon>
        <taxon>BOP clade</taxon>
        <taxon>Oryzoideae</taxon>
        <taxon>Oryzeae</taxon>
        <taxon>Oryzinae</taxon>
        <taxon>Oryza</taxon>
        <taxon>Oryza sativa</taxon>
    </lineage>
</organism>
<evidence type="ECO:0000313" key="2">
    <source>
        <dbReference type="EMBL" id="BAD35401.1"/>
    </source>
</evidence>
<name>Q69XS6_ORYSJ</name>
<protein>
    <submittedName>
        <fullName evidence="2">Uncharacterized protein</fullName>
    </submittedName>
</protein>
<gene>
    <name evidence="2" type="ORF">P0613F06.52</name>
    <name evidence="1" type="ORF">P0633D04.1</name>
</gene>
<sequence length="101" mass="11696">MKLWKISLRAKQFPKSCSERIEFLLYRIRSNVSESYLEIKIIHGIKGTPKEGCKASNLIANTPTIVYEARVREAKLPGDLVEYLDYDLIGIIDFVYFHCNL</sequence>
<reference evidence="3" key="3">
    <citation type="journal article" date="2005" name="Nature">
        <title>The map-based sequence of the rice genome.</title>
        <authorList>
            <consortium name="International rice genome sequencing project (IRGSP)"/>
            <person name="Matsumoto T."/>
            <person name="Wu J."/>
            <person name="Kanamori H."/>
            <person name="Katayose Y."/>
            <person name="Fujisawa M."/>
            <person name="Namiki N."/>
            <person name="Mizuno H."/>
            <person name="Yamamoto K."/>
            <person name="Antonio B.A."/>
            <person name="Baba T."/>
            <person name="Sakata K."/>
            <person name="Nagamura Y."/>
            <person name="Aoki H."/>
            <person name="Arikawa K."/>
            <person name="Arita K."/>
            <person name="Bito T."/>
            <person name="Chiden Y."/>
            <person name="Fujitsuka N."/>
            <person name="Fukunaka R."/>
            <person name="Hamada M."/>
            <person name="Harada C."/>
            <person name="Hayashi A."/>
            <person name="Hijishita S."/>
            <person name="Honda M."/>
            <person name="Hosokawa S."/>
            <person name="Ichikawa Y."/>
            <person name="Idonuma A."/>
            <person name="Iijima M."/>
            <person name="Ikeda M."/>
            <person name="Ikeno M."/>
            <person name="Ito K."/>
            <person name="Ito S."/>
            <person name="Ito T."/>
            <person name="Ito Y."/>
            <person name="Ito Y."/>
            <person name="Iwabuchi A."/>
            <person name="Kamiya K."/>
            <person name="Karasawa W."/>
            <person name="Kurita K."/>
            <person name="Katagiri S."/>
            <person name="Kikuta A."/>
            <person name="Kobayashi H."/>
            <person name="Kobayashi N."/>
            <person name="Machita K."/>
            <person name="Maehara T."/>
            <person name="Masukawa M."/>
            <person name="Mizubayashi T."/>
            <person name="Mukai Y."/>
            <person name="Nagasaki H."/>
            <person name="Nagata Y."/>
            <person name="Naito S."/>
            <person name="Nakashima M."/>
            <person name="Nakama Y."/>
            <person name="Nakamichi Y."/>
            <person name="Nakamura M."/>
            <person name="Meguro A."/>
            <person name="Negishi M."/>
            <person name="Ohta I."/>
            <person name="Ohta T."/>
            <person name="Okamoto M."/>
            <person name="Ono N."/>
            <person name="Saji S."/>
            <person name="Sakaguchi M."/>
            <person name="Sakai K."/>
            <person name="Shibata M."/>
            <person name="Shimokawa T."/>
            <person name="Song J."/>
            <person name="Takazaki Y."/>
            <person name="Terasawa K."/>
            <person name="Tsugane M."/>
            <person name="Tsuji K."/>
            <person name="Ueda S."/>
            <person name="Waki K."/>
            <person name="Yamagata H."/>
            <person name="Yamamoto M."/>
            <person name="Yamamoto S."/>
            <person name="Yamane H."/>
            <person name="Yoshiki S."/>
            <person name="Yoshihara R."/>
            <person name="Yukawa K."/>
            <person name="Zhong H."/>
            <person name="Yano M."/>
            <person name="Yuan Q."/>
            <person name="Ouyang S."/>
            <person name="Liu J."/>
            <person name="Jones K.M."/>
            <person name="Gansberger K."/>
            <person name="Moffat K."/>
            <person name="Hill J."/>
            <person name="Bera J."/>
            <person name="Fadrosh D."/>
            <person name="Jin S."/>
            <person name="Johri S."/>
            <person name="Kim M."/>
            <person name="Overton L."/>
            <person name="Reardon M."/>
            <person name="Tsitrin T."/>
            <person name="Vuong H."/>
            <person name="Weaver B."/>
            <person name="Ciecko A."/>
            <person name="Tallon L."/>
            <person name="Jackson J."/>
            <person name="Pai G."/>
            <person name="Aken S.V."/>
            <person name="Utterback T."/>
            <person name="Reidmuller S."/>
            <person name="Feldblyum T."/>
            <person name="Hsiao J."/>
            <person name="Zismann V."/>
            <person name="Iobst S."/>
            <person name="de Vazeille A.R."/>
            <person name="Buell C.R."/>
            <person name="Ying K."/>
            <person name="Li Y."/>
            <person name="Lu T."/>
            <person name="Huang Y."/>
            <person name="Zhao Q."/>
            <person name="Feng Q."/>
            <person name="Zhang L."/>
            <person name="Zhu J."/>
            <person name="Weng Q."/>
            <person name="Mu J."/>
            <person name="Lu Y."/>
            <person name="Fan D."/>
            <person name="Liu Y."/>
            <person name="Guan J."/>
            <person name="Zhang Y."/>
            <person name="Yu S."/>
            <person name="Liu X."/>
            <person name="Zhang Y."/>
            <person name="Hong G."/>
            <person name="Han B."/>
            <person name="Choisne N."/>
            <person name="Demange N."/>
            <person name="Orjeda G."/>
            <person name="Samain S."/>
            <person name="Cattolico L."/>
            <person name="Pelletier E."/>
            <person name="Couloux A."/>
            <person name="Segurens B."/>
            <person name="Wincker P."/>
            <person name="D'Hont A."/>
            <person name="Scarpelli C."/>
            <person name="Weissenbach J."/>
            <person name="Salanoubat M."/>
            <person name="Quetier F."/>
            <person name="Yu Y."/>
            <person name="Kim H.R."/>
            <person name="Rambo T."/>
            <person name="Currie J."/>
            <person name="Collura K."/>
            <person name="Luo M."/>
            <person name="Yang T."/>
            <person name="Ammiraju J.S.S."/>
            <person name="Engler F."/>
            <person name="Soderlund C."/>
            <person name="Wing R.A."/>
            <person name="Palmer L.E."/>
            <person name="de la Bastide M."/>
            <person name="Spiegel L."/>
            <person name="Nascimento L."/>
            <person name="Zutavern T."/>
            <person name="O'Shaughnessy A."/>
            <person name="Dike S."/>
            <person name="Dedhia N."/>
            <person name="Preston R."/>
            <person name="Balija V."/>
            <person name="McCombie W.R."/>
            <person name="Chow T."/>
            <person name="Chen H."/>
            <person name="Chung M."/>
            <person name="Chen C."/>
            <person name="Shaw J."/>
            <person name="Wu H."/>
            <person name="Hsiao K."/>
            <person name="Chao Y."/>
            <person name="Chu M."/>
            <person name="Cheng C."/>
            <person name="Hour A."/>
            <person name="Lee P."/>
            <person name="Lin S."/>
            <person name="Lin Y."/>
            <person name="Liou J."/>
            <person name="Liu S."/>
            <person name="Hsing Y."/>
            <person name="Raghuvanshi S."/>
            <person name="Mohanty A."/>
            <person name="Bharti A.K."/>
            <person name="Gaur A."/>
            <person name="Gupta V."/>
            <person name="Kumar D."/>
            <person name="Ravi V."/>
            <person name="Vij S."/>
            <person name="Kapur A."/>
            <person name="Khurana P."/>
            <person name="Khurana P."/>
            <person name="Khurana J.P."/>
            <person name="Tyagi A.K."/>
            <person name="Gaikwad K."/>
            <person name="Singh A."/>
            <person name="Dalal V."/>
            <person name="Srivastava S."/>
            <person name="Dixit A."/>
            <person name="Pal A.K."/>
            <person name="Ghazi I.A."/>
            <person name="Yadav M."/>
            <person name="Pandit A."/>
            <person name="Bhargava A."/>
            <person name="Sureshbabu K."/>
            <person name="Batra K."/>
            <person name="Sharma T.R."/>
            <person name="Mohapatra T."/>
            <person name="Singh N.K."/>
            <person name="Messing J."/>
            <person name="Nelson A.B."/>
            <person name="Fuks G."/>
            <person name="Kavchok S."/>
            <person name="Keizer G."/>
            <person name="Linton E."/>
            <person name="Llaca V."/>
            <person name="Song R."/>
            <person name="Tanyolac B."/>
            <person name="Young S."/>
            <person name="Ho-Il K."/>
            <person name="Hahn J.H."/>
            <person name="Sangsakoo G."/>
            <person name="Vanavichit A."/>
            <person name="de Mattos Luiz.A.T."/>
            <person name="Zimmer P.D."/>
            <person name="Malone G."/>
            <person name="Dellagostin O."/>
            <person name="de Oliveira A.C."/>
            <person name="Bevan M."/>
            <person name="Bancroft I."/>
            <person name="Minx P."/>
            <person name="Cordum H."/>
            <person name="Wilson R."/>
            <person name="Cheng Z."/>
            <person name="Jin W."/>
            <person name="Jiang J."/>
            <person name="Leong S.A."/>
            <person name="Iwama H."/>
            <person name="Gojobori T."/>
            <person name="Itoh T."/>
            <person name="Niimura Y."/>
            <person name="Fujii Y."/>
            <person name="Habara T."/>
            <person name="Sakai H."/>
            <person name="Sato Y."/>
            <person name="Wilson G."/>
            <person name="Kumar K."/>
            <person name="McCouch S."/>
            <person name="Juretic N."/>
            <person name="Hoen D."/>
            <person name="Wright S."/>
            <person name="Bruskiewich R."/>
            <person name="Bureau T."/>
            <person name="Miyao A."/>
            <person name="Hirochika H."/>
            <person name="Nishikawa T."/>
            <person name="Kadowaki K."/>
            <person name="Sugiura M."/>
            <person name="Burr B."/>
            <person name="Sasaki T."/>
        </authorList>
    </citation>
    <scope>NUCLEOTIDE SEQUENCE [LARGE SCALE GENOMIC DNA]</scope>
    <source>
        <strain evidence="3">cv. Nipponbare</strain>
    </source>
</reference>
<reference evidence="2" key="1">
    <citation type="submission" date="2001-04" db="EMBL/GenBank/DDBJ databases">
        <title>Oryza sativa nipponbare(GA3) genomic DNA, chromosome 6, PAC clone:P0613F06.</title>
        <authorList>
            <person name="Sasaki T."/>
            <person name="Matsumoto T."/>
            <person name="Yamamoto K."/>
        </authorList>
    </citation>
    <scope>NUCLEOTIDE SEQUENCE</scope>
</reference>
<dbReference type="EMBL" id="AP003545">
    <property type="protein sequence ID" value="BAD35401.1"/>
    <property type="molecule type" value="Genomic_DNA"/>
</dbReference>
<proteinExistence type="predicted"/>
<dbReference type="EMBL" id="AP003528">
    <property type="protein sequence ID" value="BAD35331.1"/>
    <property type="molecule type" value="Genomic_DNA"/>
</dbReference>
<reference evidence="3" key="4">
    <citation type="journal article" date="2008" name="Nucleic Acids Res.">
        <title>The rice annotation project database (RAP-DB): 2008 update.</title>
        <authorList>
            <consortium name="The rice annotation project (RAP)"/>
        </authorList>
    </citation>
    <scope>GENOME REANNOTATION</scope>
    <source>
        <strain evidence="3">cv. Nipponbare</strain>
    </source>
</reference>
<evidence type="ECO:0000313" key="3">
    <source>
        <dbReference type="Proteomes" id="UP000000763"/>
    </source>
</evidence>